<evidence type="ECO:0000313" key="7">
    <source>
        <dbReference type="EMBL" id="SVA50611.1"/>
    </source>
</evidence>
<dbReference type="CDD" id="cd00568">
    <property type="entry name" value="TPP_enzymes"/>
    <property type="match status" value="1"/>
</dbReference>
<dbReference type="GO" id="GO:0009099">
    <property type="term" value="P:L-valine biosynthetic process"/>
    <property type="evidence" value="ECO:0007669"/>
    <property type="project" value="TreeGrafter"/>
</dbReference>
<dbReference type="InterPro" id="IPR045229">
    <property type="entry name" value="TPP_enz"/>
</dbReference>
<dbReference type="InterPro" id="IPR012000">
    <property type="entry name" value="Thiamin_PyroP_enz_cen_dom"/>
</dbReference>
<dbReference type="SUPFAM" id="SSF52467">
    <property type="entry name" value="DHS-like NAD/FAD-binding domain"/>
    <property type="match status" value="1"/>
</dbReference>
<dbReference type="InterPro" id="IPR012001">
    <property type="entry name" value="Thiamin_PyroP_enz_TPP-bd_dom"/>
</dbReference>
<protein>
    <recommendedName>
        <fullName evidence="8">Thiamine pyrophosphate-binding protein</fullName>
    </recommendedName>
</protein>
<evidence type="ECO:0000256" key="3">
    <source>
        <dbReference type="RuleBase" id="RU362132"/>
    </source>
</evidence>
<feature type="domain" description="Thiamine pyrophosphate enzyme central" evidence="4">
    <location>
        <begin position="193"/>
        <end position="326"/>
    </location>
</feature>
<dbReference type="InterPro" id="IPR029035">
    <property type="entry name" value="DHS-like_NAD/FAD-binding_dom"/>
</dbReference>
<dbReference type="InterPro" id="IPR011766">
    <property type="entry name" value="TPP_enzyme_TPP-bd"/>
</dbReference>
<dbReference type="Pfam" id="PF02775">
    <property type="entry name" value="TPP_enzyme_C"/>
    <property type="match status" value="1"/>
</dbReference>
<dbReference type="Gene3D" id="3.40.50.970">
    <property type="match status" value="2"/>
</dbReference>
<evidence type="ECO:0008006" key="8">
    <source>
        <dbReference type="Google" id="ProtNLM"/>
    </source>
</evidence>
<dbReference type="EMBL" id="UINC01011470">
    <property type="protein sequence ID" value="SVA50611.1"/>
    <property type="molecule type" value="Genomic_DNA"/>
</dbReference>
<proteinExistence type="inferred from homology"/>
<dbReference type="InterPro" id="IPR029061">
    <property type="entry name" value="THDP-binding"/>
</dbReference>
<comment type="similarity">
    <text evidence="1 3">Belongs to the TPP enzyme family.</text>
</comment>
<evidence type="ECO:0000259" key="4">
    <source>
        <dbReference type="Pfam" id="PF00205"/>
    </source>
</evidence>
<dbReference type="PANTHER" id="PTHR18968:SF167">
    <property type="entry name" value="ACETOLACTATE SYNTHASE LARGE SUBUNIT ILVB2-RELATED"/>
    <property type="match status" value="1"/>
</dbReference>
<organism evidence="7">
    <name type="scientific">marine metagenome</name>
    <dbReference type="NCBI Taxonomy" id="408172"/>
    <lineage>
        <taxon>unclassified sequences</taxon>
        <taxon>metagenomes</taxon>
        <taxon>ecological metagenomes</taxon>
    </lineage>
</organism>
<dbReference type="FunFam" id="3.40.50.970:FF:000007">
    <property type="entry name" value="Acetolactate synthase"/>
    <property type="match status" value="1"/>
</dbReference>
<dbReference type="Pfam" id="PF02776">
    <property type="entry name" value="TPP_enzyme_N"/>
    <property type="match status" value="1"/>
</dbReference>
<dbReference type="PANTHER" id="PTHR18968">
    <property type="entry name" value="THIAMINE PYROPHOSPHATE ENZYMES"/>
    <property type="match status" value="1"/>
</dbReference>
<dbReference type="GO" id="GO:0009097">
    <property type="term" value="P:isoleucine biosynthetic process"/>
    <property type="evidence" value="ECO:0007669"/>
    <property type="project" value="TreeGrafter"/>
</dbReference>
<keyword evidence="2 3" id="KW-0786">Thiamine pyrophosphate</keyword>
<dbReference type="GO" id="GO:0050660">
    <property type="term" value="F:flavin adenine dinucleotide binding"/>
    <property type="evidence" value="ECO:0007669"/>
    <property type="project" value="TreeGrafter"/>
</dbReference>
<reference evidence="7" key="1">
    <citation type="submission" date="2018-05" db="EMBL/GenBank/DDBJ databases">
        <authorList>
            <person name="Lanie J.A."/>
            <person name="Ng W.-L."/>
            <person name="Kazmierczak K.M."/>
            <person name="Andrzejewski T.M."/>
            <person name="Davidsen T.M."/>
            <person name="Wayne K.J."/>
            <person name="Tettelin H."/>
            <person name="Glass J.I."/>
            <person name="Rusch D."/>
            <person name="Podicherti R."/>
            <person name="Tsui H.-C.T."/>
            <person name="Winkler M.E."/>
        </authorList>
    </citation>
    <scope>NUCLEOTIDE SEQUENCE</scope>
</reference>
<feature type="domain" description="Thiamine pyrophosphate enzyme N-terminal TPP-binding" evidence="6">
    <location>
        <begin position="4"/>
        <end position="118"/>
    </location>
</feature>
<dbReference type="Pfam" id="PF00205">
    <property type="entry name" value="TPP_enzyme_M"/>
    <property type="match status" value="1"/>
</dbReference>
<dbReference type="GO" id="GO:0000287">
    <property type="term" value="F:magnesium ion binding"/>
    <property type="evidence" value="ECO:0007669"/>
    <property type="project" value="InterPro"/>
</dbReference>
<dbReference type="AlphaFoldDB" id="A0A381WE71"/>
<dbReference type="SUPFAM" id="SSF52518">
    <property type="entry name" value="Thiamin diphosphate-binding fold (THDP-binding)"/>
    <property type="match status" value="2"/>
</dbReference>
<dbReference type="GO" id="GO:0003984">
    <property type="term" value="F:acetolactate synthase activity"/>
    <property type="evidence" value="ECO:0007669"/>
    <property type="project" value="TreeGrafter"/>
</dbReference>
<feature type="domain" description="Thiamine pyrophosphate enzyme TPP-binding" evidence="5">
    <location>
        <begin position="386"/>
        <end position="529"/>
    </location>
</feature>
<dbReference type="NCBIfam" id="NF006122">
    <property type="entry name" value="PRK08266.1"/>
    <property type="match status" value="1"/>
</dbReference>
<name>A0A381WE71_9ZZZZ</name>
<accession>A0A381WE71</accession>
<evidence type="ECO:0000259" key="5">
    <source>
        <dbReference type="Pfam" id="PF02775"/>
    </source>
</evidence>
<gene>
    <name evidence="7" type="ORF">METZ01_LOCUS103465</name>
</gene>
<dbReference type="GO" id="GO:0030976">
    <property type="term" value="F:thiamine pyrophosphate binding"/>
    <property type="evidence" value="ECO:0007669"/>
    <property type="project" value="InterPro"/>
</dbReference>
<sequence length="550" mass="59127">MAQMTGAQALTRSLVREGVEVVFALPGVQIMEAFNALYDEPSIRLVLVRHEQTAAYMADGYARTTGKPGVAMVVPGPGALNAAAAVGTAFASSSPVMLISGQIESYNLGVNRGALHEVGEQLDVFNHLTKWCARTTESSEIPGLVHQAMEQLTTGRPRPVEIEIPWDILPDQTEIELLEQEVHPKTRPEPKEVKEAAEALAHAERPLIWAGGGAREADLSHELLELAQALNAPVITTPEGKGALPEDNPLSLGTIYNGHGAGHHAVPQADVILAIGSRMHMVPPVDWSPQPHQKLIQIDADPEELGRNIPTTTGMAADGRLALQDLLAELGGKSRASQWTQGDIDAIRDATRTEIQAMAPLQVEIIDTMRQELDNDAIMVAGTTEIGYWSHLAFPALSPRSYLTSSYFATLGYAFPTALGAKVGNPNRQVVATSGDGGFGYASSELATAVQEGINVVTIVFNNESYGASYADQENRFKGRFIGTRIHNPDYVKLAESYGALGMQISDHQELGPALRNALKAERPVLIEVPIPNLVPPFQISPPGIIRRSS</sequence>
<dbReference type="GO" id="GO:0005948">
    <property type="term" value="C:acetolactate synthase complex"/>
    <property type="evidence" value="ECO:0007669"/>
    <property type="project" value="TreeGrafter"/>
</dbReference>
<evidence type="ECO:0000256" key="1">
    <source>
        <dbReference type="ARBA" id="ARBA00007812"/>
    </source>
</evidence>
<evidence type="ECO:0000259" key="6">
    <source>
        <dbReference type="Pfam" id="PF02776"/>
    </source>
</evidence>
<dbReference type="Gene3D" id="3.40.50.1220">
    <property type="entry name" value="TPP-binding domain"/>
    <property type="match status" value="1"/>
</dbReference>
<evidence type="ECO:0000256" key="2">
    <source>
        <dbReference type="ARBA" id="ARBA00023052"/>
    </source>
</evidence>
<dbReference type="CDD" id="cd07035">
    <property type="entry name" value="TPP_PYR_POX_like"/>
    <property type="match status" value="1"/>
</dbReference>